<proteinExistence type="predicted"/>
<organism evidence="1 2">
    <name type="scientific">Vermiconidia calcicola</name>
    <dbReference type="NCBI Taxonomy" id="1690605"/>
    <lineage>
        <taxon>Eukaryota</taxon>
        <taxon>Fungi</taxon>
        <taxon>Dikarya</taxon>
        <taxon>Ascomycota</taxon>
        <taxon>Pezizomycotina</taxon>
        <taxon>Dothideomycetes</taxon>
        <taxon>Dothideomycetidae</taxon>
        <taxon>Mycosphaerellales</taxon>
        <taxon>Extremaceae</taxon>
        <taxon>Vermiconidia</taxon>
    </lineage>
</organism>
<dbReference type="EMBL" id="JAUTXU010000178">
    <property type="protein sequence ID" value="KAK3700956.1"/>
    <property type="molecule type" value="Genomic_DNA"/>
</dbReference>
<comment type="caution">
    <text evidence="1">The sequence shown here is derived from an EMBL/GenBank/DDBJ whole genome shotgun (WGS) entry which is preliminary data.</text>
</comment>
<reference evidence="1" key="1">
    <citation type="submission" date="2023-07" db="EMBL/GenBank/DDBJ databases">
        <title>Black Yeasts Isolated from many extreme environments.</title>
        <authorList>
            <person name="Coleine C."/>
            <person name="Stajich J.E."/>
            <person name="Selbmann L."/>
        </authorList>
    </citation>
    <scope>NUCLEOTIDE SEQUENCE</scope>
    <source>
        <strain evidence="1">CCFEE 5714</strain>
    </source>
</reference>
<gene>
    <name evidence="1" type="ORF">LTR37_015662</name>
</gene>
<protein>
    <submittedName>
        <fullName evidence="1">Uncharacterized protein</fullName>
    </submittedName>
</protein>
<keyword evidence="2" id="KW-1185">Reference proteome</keyword>
<evidence type="ECO:0000313" key="2">
    <source>
        <dbReference type="Proteomes" id="UP001281147"/>
    </source>
</evidence>
<evidence type="ECO:0000313" key="1">
    <source>
        <dbReference type="EMBL" id="KAK3700956.1"/>
    </source>
</evidence>
<accession>A0ACC3MRG9</accession>
<dbReference type="Proteomes" id="UP001281147">
    <property type="component" value="Unassembled WGS sequence"/>
</dbReference>
<name>A0ACC3MRG9_9PEZI</name>
<sequence length="125" mass="12930">MGNCCGTQSGSDNFQGEGRTLAPAPANAPPQTDGARTAAAPKISGPKGGRTLRRNSQAPEESTGPKEAAARAAEERLKASQGKGKLGRQLDAQKSRTQSETLAQSARDNVAARDADASAQARNWN</sequence>